<sequence>MKIEATITAPPSIEELARHARELDELGYDSILVPEAGHDPFLPQMILAEHTRRARIGTGIAISFPRSPFVTAQMAWDLQRFSGGRFVLGLGTQVKGHNERRYSTPWPSPPGPRLREYILCMKAIFRHFSTGEKPDFKGEHYQFTLCNSFFNPGPIEGISTVPIHVAAVNQYNCRLAGELGDGVRMHPLNTPAYIRDVIRPAVAEGAARAGRDISAVEFAINPFFITGRTEEEFEESKKLIRKHISFYAATRTYSAVMEHHGWGEIGEELVKLSQANRWEEMPALVTDEMLDTFAIMGLHEELPGKLTARYSGIVNTVNVVFGPPYAELQQRQRQQFVSLGRMLPALKQVV</sequence>
<dbReference type="RefSeq" id="WP_170228079.1">
    <property type="nucleotide sequence ID" value="NZ_LR778301.1"/>
</dbReference>
<dbReference type="InterPro" id="IPR036661">
    <property type="entry name" value="Luciferase-like_sf"/>
</dbReference>
<feature type="domain" description="Luciferase-like" evidence="1">
    <location>
        <begin position="5"/>
        <end position="311"/>
    </location>
</feature>
<evidence type="ECO:0000313" key="3">
    <source>
        <dbReference type="Proteomes" id="UP000515733"/>
    </source>
</evidence>
<dbReference type="GO" id="GO:0016705">
    <property type="term" value="F:oxidoreductase activity, acting on paired donors, with incorporation or reduction of molecular oxygen"/>
    <property type="evidence" value="ECO:0007669"/>
    <property type="project" value="InterPro"/>
</dbReference>
<name>A0A6S6XY19_9PROT</name>
<dbReference type="PANTHER" id="PTHR43244:SF2">
    <property type="entry name" value="CONSERVED HYPOTHETICAL ALANINE AND PROLINE-RICH PROTEIN"/>
    <property type="match status" value="1"/>
</dbReference>
<evidence type="ECO:0000313" key="2">
    <source>
        <dbReference type="EMBL" id="CAB1369247.1"/>
    </source>
</evidence>
<reference evidence="2 3" key="1">
    <citation type="submission" date="2020-03" db="EMBL/GenBank/DDBJ databases">
        <authorList>
            <consortium name="Genoscope - CEA"/>
            <person name="William W."/>
        </authorList>
    </citation>
    <scope>NUCLEOTIDE SEQUENCE [LARGE SCALE GENOMIC DNA]</scope>
    <source>
        <strain evidence="3">DSM 16959</strain>
    </source>
</reference>
<organism evidence="2 3">
    <name type="scientific">Denitratisoma oestradiolicum</name>
    <dbReference type="NCBI Taxonomy" id="311182"/>
    <lineage>
        <taxon>Bacteria</taxon>
        <taxon>Pseudomonadati</taxon>
        <taxon>Pseudomonadota</taxon>
        <taxon>Betaproteobacteria</taxon>
        <taxon>Nitrosomonadales</taxon>
        <taxon>Sterolibacteriaceae</taxon>
        <taxon>Denitratisoma</taxon>
    </lineage>
</organism>
<dbReference type="Proteomes" id="UP000515733">
    <property type="component" value="Chromosome"/>
</dbReference>
<dbReference type="Pfam" id="PF00296">
    <property type="entry name" value="Bac_luciferase"/>
    <property type="match status" value="1"/>
</dbReference>
<dbReference type="AlphaFoldDB" id="A0A6S6XY19"/>
<dbReference type="KEGG" id="doe:DENOEST_2082"/>
<dbReference type="InterPro" id="IPR019919">
    <property type="entry name" value="Lucif-like_OxRdtase_MSMEG_2256"/>
</dbReference>
<dbReference type="InterPro" id="IPR050564">
    <property type="entry name" value="F420-G6PD/mer"/>
</dbReference>
<gene>
    <name evidence="2" type="ORF">DENOEST_2082</name>
</gene>
<keyword evidence="3" id="KW-1185">Reference proteome</keyword>
<dbReference type="InterPro" id="IPR011251">
    <property type="entry name" value="Luciferase-like_dom"/>
</dbReference>
<dbReference type="Gene3D" id="3.20.20.30">
    <property type="entry name" value="Luciferase-like domain"/>
    <property type="match status" value="1"/>
</dbReference>
<dbReference type="NCBIfam" id="TIGR03617">
    <property type="entry name" value="F420_MSMEG_2256"/>
    <property type="match status" value="1"/>
</dbReference>
<dbReference type="PANTHER" id="PTHR43244">
    <property type="match status" value="1"/>
</dbReference>
<dbReference type="EMBL" id="LR778301">
    <property type="protein sequence ID" value="CAB1369247.1"/>
    <property type="molecule type" value="Genomic_DNA"/>
</dbReference>
<accession>A0A6S6XY19</accession>
<proteinExistence type="predicted"/>
<evidence type="ECO:0000259" key="1">
    <source>
        <dbReference type="Pfam" id="PF00296"/>
    </source>
</evidence>
<dbReference type="SUPFAM" id="SSF51679">
    <property type="entry name" value="Bacterial luciferase-like"/>
    <property type="match status" value="1"/>
</dbReference>
<protein>
    <submittedName>
        <fullName evidence="2">LLM class F420-dependent oxidoreductase</fullName>
    </submittedName>
</protein>